<organism evidence="1 2">
    <name type="scientific">Streblomastix strix</name>
    <dbReference type="NCBI Taxonomy" id="222440"/>
    <lineage>
        <taxon>Eukaryota</taxon>
        <taxon>Metamonada</taxon>
        <taxon>Preaxostyla</taxon>
        <taxon>Oxymonadida</taxon>
        <taxon>Streblomastigidae</taxon>
        <taxon>Streblomastix</taxon>
    </lineage>
</organism>
<comment type="caution">
    <text evidence="1">The sequence shown here is derived from an EMBL/GenBank/DDBJ whole genome shotgun (WGS) entry which is preliminary data.</text>
</comment>
<evidence type="ECO:0000313" key="2">
    <source>
        <dbReference type="Proteomes" id="UP000324800"/>
    </source>
</evidence>
<gene>
    <name evidence="1" type="ORF">EZS28_020215</name>
</gene>
<evidence type="ECO:0000313" key="1">
    <source>
        <dbReference type="EMBL" id="KAA6384258.1"/>
    </source>
</evidence>
<name>A0A5J4VNR0_9EUKA</name>
<protein>
    <submittedName>
        <fullName evidence="1">Uncharacterized protein</fullName>
    </submittedName>
</protein>
<dbReference type="AlphaFoldDB" id="A0A5J4VNR0"/>
<dbReference type="EMBL" id="SNRW01005843">
    <property type="protein sequence ID" value="KAA6384258.1"/>
    <property type="molecule type" value="Genomic_DNA"/>
</dbReference>
<accession>A0A5J4VNR0</accession>
<dbReference type="Proteomes" id="UP000324800">
    <property type="component" value="Unassembled WGS sequence"/>
</dbReference>
<feature type="non-terminal residue" evidence="1">
    <location>
        <position position="22"/>
    </location>
</feature>
<proteinExistence type="predicted"/>
<sequence>MTIKFLKKQKEFSDIMKDYQKK</sequence>
<reference evidence="1 2" key="1">
    <citation type="submission" date="2019-03" db="EMBL/GenBank/DDBJ databases">
        <title>Single cell metagenomics reveals metabolic interactions within the superorganism composed of flagellate Streblomastix strix and complex community of Bacteroidetes bacteria on its surface.</title>
        <authorList>
            <person name="Treitli S.C."/>
            <person name="Kolisko M."/>
            <person name="Husnik F."/>
            <person name="Keeling P."/>
            <person name="Hampl V."/>
        </authorList>
    </citation>
    <scope>NUCLEOTIDE SEQUENCE [LARGE SCALE GENOMIC DNA]</scope>
    <source>
        <strain evidence="1">ST1C</strain>
    </source>
</reference>